<keyword evidence="5 14" id="KW-0472">Membrane</keyword>
<feature type="transmembrane region" description="Helical" evidence="14">
    <location>
        <begin position="20"/>
        <end position="41"/>
    </location>
</feature>
<keyword evidence="2 14" id="KW-0812">Transmembrane</keyword>
<dbReference type="PANTHER" id="PTHR13304">
    <property type="entry name" value="GLYCOSYLPHOSPHATIDYLINOSITOL ANCHOR ATTACHMENT 1 PROTEIN"/>
    <property type="match status" value="1"/>
</dbReference>
<gene>
    <name evidence="15" type="ORF">OFUS_LOCUS5650</name>
</gene>
<evidence type="ECO:0000313" key="15">
    <source>
        <dbReference type="EMBL" id="CAH1778784.1"/>
    </source>
</evidence>
<evidence type="ECO:0000256" key="10">
    <source>
        <dbReference type="ARBA" id="ARBA00093557"/>
    </source>
</evidence>
<evidence type="ECO:0000256" key="8">
    <source>
        <dbReference type="ARBA" id="ARBA00083563"/>
    </source>
</evidence>
<keyword evidence="4 14" id="KW-1133">Transmembrane helix</keyword>
<organism evidence="15 16">
    <name type="scientific">Owenia fusiformis</name>
    <name type="common">Polychaete worm</name>
    <dbReference type="NCBI Taxonomy" id="6347"/>
    <lineage>
        <taxon>Eukaryota</taxon>
        <taxon>Metazoa</taxon>
        <taxon>Spiralia</taxon>
        <taxon>Lophotrochozoa</taxon>
        <taxon>Annelida</taxon>
        <taxon>Polychaeta</taxon>
        <taxon>Sedentaria</taxon>
        <taxon>Canalipalpata</taxon>
        <taxon>Sabellida</taxon>
        <taxon>Oweniida</taxon>
        <taxon>Oweniidae</taxon>
        <taxon>Owenia</taxon>
    </lineage>
</organism>
<dbReference type="Proteomes" id="UP000749559">
    <property type="component" value="Unassembled WGS sequence"/>
</dbReference>
<keyword evidence="7" id="KW-0325">Glycoprotein</keyword>
<comment type="subcellular location">
    <subcellularLocation>
        <location evidence="1">Endoplasmic reticulum membrane</location>
        <topology evidence="1">Multi-pass membrane protein</topology>
    </subcellularLocation>
</comment>
<dbReference type="FunFam" id="3.40.630.10:FF:000047">
    <property type="entry name" value="Glycosylphosphatidylinositol anchor attachment 1 protein"/>
    <property type="match status" value="1"/>
</dbReference>
<dbReference type="PIRSF" id="PIRSF036762">
    <property type="entry name" value="GAA1"/>
    <property type="match status" value="1"/>
</dbReference>
<feature type="transmembrane region" description="Helical" evidence="14">
    <location>
        <begin position="378"/>
        <end position="399"/>
    </location>
</feature>
<feature type="transmembrane region" description="Helical" evidence="14">
    <location>
        <begin position="511"/>
        <end position="529"/>
    </location>
</feature>
<name>A0A8J1Y9N5_OWEFU</name>
<keyword evidence="3" id="KW-0256">Endoplasmic reticulum</keyword>
<evidence type="ECO:0000256" key="1">
    <source>
        <dbReference type="ARBA" id="ARBA00004477"/>
    </source>
</evidence>
<sequence length="683" mass="76257">MGLLTDEKQRERFITVISKYGNKLCVLCYMAGLAWFLALAYKPFNAGTYFSENALLPGLVEPEFRHGNDADRYFNDLKTEVKKDKRKMPVEWLADRFRDNGLDVYIQNYTFKYPMGIAGNIALPGQNVYGIVRAPRAGSTEALVISAPYRRPGSGLSNTNGGIALMLAVAKYARRHSYWAKDIIMIVTDNEGVGMQAWLSAYHNTRTTENISPGELHGRSGSIQAAINLEIPGADVSYVDVKVQGLNGQLPNLDLINTVVRLCRRENVPVTIERQQDYYDPESTDGYLHSLKTMLRMMWHQAPGTPTGNHGLFHRYHIEAVTLQGIKTKGRSSNYGFFTLGRVTEGILRSLNNLLERFHQSFFFYLMPATDRYISIGLYMPPFGLLAAAALIKAVSLWISSTIKAAGQEAKDDCKAKNDSKVKDDSKAKDENGDEENESADDDTKPDEDGDTDRRESSDKIKGPEKQISTGLSSLLPVLLMCNIFGVAAYFSPDMFLQTSKALNLEPTEGLLMGLTALFLSAILFPRVLRKNAEKMGDRSGADPEMLKCVALVLQGLVLFSIALMNISLAFFLTLVYTPITLIVWPTNSRLSFYLQAFLLLLISPLFLVIAASLLQHSLFDKYSDPVTLLHQTWQTAQHGVLIAVIDNDLYGNWLFSLATLGVLPLWLMFWALLWTYPQQAVS</sequence>
<comment type="function">
    <text evidence="9">Component of the glycosylphosphatidylinositol-anchor (GPI-anchor) transamidase (GPI-T) complex that catalyzes the formation of the linkage between a proprotein and a GPI-anchor and participates in GPI anchored protein biosynthesis. Binds GPI-anchor.</text>
</comment>
<evidence type="ECO:0000256" key="3">
    <source>
        <dbReference type="ARBA" id="ARBA00022824"/>
    </source>
</evidence>
<comment type="subunit">
    <text evidence="10">Heteropentamer. Part of the GPI-anchor transamidase complex, consisting of PIGK, PIGT, PIGS, PIGU and GAA1. Interacts with PIGK.</text>
</comment>
<dbReference type="EMBL" id="CAIIXF020000003">
    <property type="protein sequence ID" value="CAH1778784.1"/>
    <property type="molecule type" value="Genomic_DNA"/>
</dbReference>
<proteinExistence type="predicted"/>
<evidence type="ECO:0000256" key="12">
    <source>
        <dbReference type="ARBA" id="ARBA00093661"/>
    </source>
</evidence>
<dbReference type="GO" id="GO:0016255">
    <property type="term" value="P:attachment of GPI anchor to protein"/>
    <property type="evidence" value="ECO:0007669"/>
    <property type="project" value="TreeGrafter"/>
</dbReference>
<feature type="transmembrane region" description="Helical" evidence="14">
    <location>
        <begin position="550"/>
        <end position="573"/>
    </location>
</feature>
<evidence type="ECO:0000256" key="9">
    <source>
        <dbReference type="ARBA" id="ARBA00093336"/>
    </source>
</evidence>
<keyword evidence="16" id="KW-1185">Reference proteome</keyword>
<feature type="transmembrane region" description="Helical" evidence="14">
    <location>
        <begin position="593"/>
        <end position="615"/>
    </location>
</feature>
<feature type="transmembrane region" description="Helical" evidence="14">
    <location>
        <begin position="470"/>
        <end position="491"/>
    </location>
</feature>
<reference evidence="15" key="1">
    <citation type="submission" date="2022-03" db="EMBL/GenBank/DDBJ databases">
        <authorList>
            <person name="Martin C."/>
        </authorList>
    </citation>
    <scope>NUCLEOTIDE SEQUENCE</scope>
</reference>
<comment type="caution">
    <text evidence="15">The sequence shown here is derived from an EMBL/GenBank/DDBJ whole genome shotgun (WGS) entry which is preliminary data.</text>
</comment>
<evidence type="ECO:0000313" key="16">
    <source>
        <dbReference type="Proteomes" id="UP000749559"/>
    </source>
</evidence>
<feature type="compositionally biased region" description="Acidic residues" evidence="13">
    <location>
        <begin position="432"/>
        <end position="451"/>
    </location>
</feature>
<dbReference type="SUPFAM" id="SSF53187">
    <property type="entry name" value="Zn-dependent exopeptidases"/>
    <property type="match status" value="1"/>
</dbReference>
<evidence type="ECO:0000256" key="5">
    <source>
        <dbReference type="ARBA" id="ARBA00023136"/>
    </source>
</evidence>
<feature type="transmembrane region" description="Helical" evidence="14">
    <location>
        <begin position="654"/>
        <end position="677"/>
    </location>
</feature>
<dbReference type="Gene3D" id="3.40.630.10">
    <property type="entry name" value="Zn peptidases"/>
    <property type="match status" value="1"/>
</dbReference>
<dbReference type="InterPro" id="IPR007246">
    <property type="entry name" value="Gaa1"/>
</dbReference>
<evidence type="ECO:0000256" key="6">
    <source>
        <dbReference type="ARBA" id="ARBA00023157"/>
    </source>
</evidence>
<protein>
    <recommendedName>
        <fullName evidence="11">GPI-anchor transamidase component GPAA1</fullName>
    </recommendedName>
    <alternativeName>
        <fullName evidence="8">GAA1 protein homolog</fullName>
    </alternativeName>
    <alternativeName>
        <fullName evidence="12">Glycosylphosphatidylinositol anchor attachment 1 protein</fullName>
    </alternativeName>
</protein>
<feature type="region of interest" description="Disordered" evidence="13">
    <location>
        <begin position="414"/>
        <end position="466"/>
    </location>
</feature>
<evidence type="ECO:0000256" key="11">
    <source>
        <dbReference type="ARBA" id="ARBA00093619"/>
    </source>
</evidence>
<evidence type="ECO:0000256" key="7">
    <source>
        <dbReference type="ARBA" id="ARBA00023180"/>
    </source>
</evidence>
<dbReference type="PANTHER" id="PTHR13304:SF0">
    <property type="entry name" value="GLYCOSYLPHOSPHATIDYLINOSITOL ANCHOR ATTACHMENT 1 PROTEIN"/>
    <property type="match status" value="1"/>
</dbReference>
<dbReference type="Pfam" id="PF04114">
    <property type="entry name" value="Gaa1"/>
    <property type="match status" value="1"/>
</dbReference>
<evidence type="ECO:0000256" key="4">
    <source>
        <dbReference type="ARBA" id="ARBA00022989"/>
    </source>
</evidence>
<feature type="compositionally biased region" description="Basic and acidic residues" evidence="13">
    <location>
        <begin position="414"/>
        <end position="431"/>
    </location>
</feature>
<dbReference type="AlphaFoldDB" id="A0A8J1Y9N5"/>
<dbReference type="GO" id="GO:0042765">
    <property type="term" value="C:GPI-anchor transamidase complex"/>
    <property type="evidence" value="ECO:0007669"/>
    <property type="project" value="InterPro"/>
</dbReference>
<evidence type="ECO:0000256" key="13">
    <source>
        <dbReference type="SAM" id="MobiDB-lite"/>
    </source>
</evidence>
<evidence type="ECO:0000256" key="14">
    <source>
        <dbReference type="SAM" id="Phobius"/>
    </source>
</evidence>
<evidence type="ECO:0000256" key="2">
    <source>
        <dbReference type="ARBA" id="ARBA00022692"/>
    </source>
</evidence>
<dbReference type="OrthoDB" id="445301at2759"/>
<feature type="compositionally biased region" description="Basic and acidic residues" evidence="13">
    <location>
        <begin position="452"/>
        <end position="465"/>
    </location>
</feature>
<keyword evidence="6" id="KW-1015">Disulfide bond</keyword>
<accession>A0A8J1Y9N5</accession>